<dbReference type="EMBL" id="JACHEM010000025">
    <property type="protein sequence ID" value="MBB6439641.1"/>
    <property type="molecule type" value="Genomic_DNA"/>
</dbReference>
<dbReference type="Proteomes" id="UP000540423">
    <property type="component" value="Unassembled WGS sequence"/>
</dbReference>
<evidence type="ECO:0000313" key="2">
    <source>
        <dbReference type="Proteomes" id="UP000540423"/>
    </source>
</evidence>
<sequence>MATYDFPADLLDAQTKLHQAWADLSHEGAETFHLGGLLFGVAGAVREHLGAVRAGPRARLLGFPRRDR</sequence>
<keyword evidence="2" id="KW-1185">Reference proteome</keyword>
<proteinExistence type="predicted"/>
<dbReference type="RefSeq" id="WP_185036169.1">
    <property type="nucleotide sequence ID" value="NZ_BNBN01000020.1"/>
</dbReference>
<protein>
    <submittedName>
        <fullName evidence="1">Uncharacterized protein</fullName>
    </submittedName>
</protein>
<gene>
    <name evidence="1" type="ORF">HNQ79_006153</name>
</gene>
<comment type="caution">
    <text evidence="1">The sequence shown here is derived from an EMBL/GenBank/DDBJ whole genome shotgun (WGS) entry which is preliminary data.</text>
</comment>
<organism evidence="1 2">
    <name type="scientific">Streptomyces candidus</name>
    <dbReference type="NCBI Taxonomy" id="67283"/>
    <lineage>
        <taxon>Bacteria</taxon>
        <taxon>Bacillati</taxon>
        <taxon>Actinomycetota</taxon>
        <taxon>Actinomycetes</taxon>
        <taxon>Kitasatosporales</taxon>
        <taxon>Streptomycetaceae</taxon>
        <taxon>Streptomyces</taxon>
    </lineage>
</organism>
<reference evidence="1 2" key="1">
    <citation type="submission" date="2020-08" db="EMBL/GenBank/DDBJ databases">
        <title>Genomic Encyclopedia of Type Strains, Phase IV (KMG-IV): sequencing the most valuable type-strain genomes for metagenomic binning, comparative biology and taxonomic classification.</title>
        <authorList>
            <person name="Goeker M."/>
        </authorList>
    </citation>
    <scope>NUCLEOTIDE SEQUENCE [LARGE SCALE GENOMIC DNA]</scope>
    <source>
        <strain evidence="1 2">DSM 40141</strain>
    </source>
</reference>
<evidence type="ECO:0000313" key="1">
    <source>
        <dbReference type="EMBL" id="MBB6439641.1"/>
    </source>
</evidence>
<accession>A0A7X0HL24</accession>
<name>A0A7X0HL24_9ACTN</name>
<dbReference type="AlphaFoldDB" id="A0A7X0HL24"/>